<evidence type="ECO:0008006" key="3">
    <source>
        <dbReference type="Google" id="ProtNLM"/>
    </source>
</evidence>
<keyword evidence="2" id="KW-0614">Plasmid</keyword>
<dbReference type="EMBL" id="MK312242">
    <property type="protein sequence ID" value="QIQ11269.1"/>
    <property type="molecule type" value="Genomic_DNA"/>
</dbReference>
<proteinExistence type="predicted"/>
<geneLocation type="plasmid" evidence="2">
    <name>pK195_KPC</name>
</geneLocation>
<feature type="region of interest" description="Disordered" evidence="1">
    <location>
        <begin position="150"/>
        <end position="171"/>
    </location>
</feature>
<reference evidence="2" key="1">
    <citation type="submission" date="2018-12" db="EMBL/GenBank/DDBJ databases">
        <authorList>
            <person name="Feng Y."/>
        </authorList>
    </citation>
    <scope>NUCLEOTIDE SEQUENCE</scope>
    <source>
        <strain evidence="2">K195</strain>
        <plasmid evidence="2">pK195_KPC</plasmid>
    </source>
</reference>
<dbReference type="AlphaFoldDB" id="A0A6G9HKM9"/>
<sequence>MLRPSRSRRFHRAGEGLPALCRATPFRARALRRCGGCLLLSPGTRITRLSPFAGAETSTTRLAVQGTAEPFAINFSRPFRCASLDRDKHNPSCCPGDGRAFRNKFFPAIPLRFIRPKKISRSPPDICTGPCSFTPSRRTALKRVKVISRGQVQQVPAQSQNRGPGNSTGDG</sequence>
<feature type="compositionally biased region" description="Polar residues" evidence="1">
    <location>
        <begin position="150"/>
        <end position="165"/>
    </location>
</feature>
<accession>A0A6G9HKM9</accession>
<protein>
    <recommendedName>
        <fullName evidence="3">Single-stranded DNA-binding protein</fullName>
    </recommendedName>
</protein>
<evidence type="ECO:0000313" key="2">
    <source>
        <dbReference type="EMBL" id="QIQ11269.1"/>
    </source>
</evidence>
<evidence type="ECO:0000256" key="1">
    <source>
        <dbReference type="SAM" id="MobiDB-lite"/>
    </source>
</evidence>
<name>A0A6G9HKM9_KLEPN</name>
<organism evidence="2">
    <name type="scientific">Klebsiella pneumoniae</name>
    <dbReference type="NCBI Taxonomy" id="573"/>
    <lineage>
        <taxon>Bacteria</taxon>
        <taxon>Pseudomonadati</taxon>
        <taxon>Pseudomonadota</taxon>
        <taxon>Gammaproteobacteria</taxon>
        <taxon>Enterobacterales</taxon>
        <taxon>Enterobacteriaceae</taxon>
        <taxon>Klebsiella/Raoultella group</taxon>
        <taxon>Klebsiella</taxon>
        <taxon>Klebsiella pneumoniae complex</taxon>
    </lineage>
</organism>